<dbReference type="Pfam" id="PF20153">
    <property type="entry name" value="DUF6535"/>
    <property type="match status" value="1"/>
</dbReference>
<feature type="domain" description="DUF6535" evidence="3">
    <location>
        <begin position="76"/>
        <end position="256"/>
    </location>
</feature>
<feature type="compositionally biased region" description="Basic and acidic residues" evidence="1">
    <location>
        <begin position="23"/>
        <end position="39"/>
    </location>
</feature>
<keyword evidence="5" id="KW-1185">Reference proteome</keyword>
<gene>
    <name evidence="4" type="ORF">E1B28_002057</name>
</gene>
<dbReference type="InterPro" id="IPR045338">
    <property type="entry name" value="DUF6535"/>
</dbReference>
<evidence type="ECO:0000256" key="1">
    <source>
        <dbReference type="SAM" id="MobiDB-lite"/>
    </source>
</evidence>
<dbReference type="OrthoDB" id="3235960at2759"/>
<evidence type="ECO:0000313" key="4">
    <source>
        <dbReference type="EMBL" id="KAG7100284.1"/>
    </source>
</evidence>
<proteinExistence type="predicted"/>
<dbReference type="EMBL" id="CM032181">
    <property type="protein sequence ID" value="KAG7100284.1"/>
    <property type="molecule type" value="Genomic_DNA"/>
</dbReference>
<keyword evidence="2" id="KW-0472">Membrane</keyword>
<evidence type="ECO:0000259" key="3">
    <source>
        <dbReference type="Pfam" id="PF20153"/>
    </source>
</evidence>
<feature type="transmembrane region" description="Helical" evidence="2">
    <location>
        <begin position="226"/>
        <end position="250"/>
    </location>
</feature>
<dbReference type="Proteomes" id="UP001049176">
    <property type="component" value="Chromosome 1"/>
</dbReference>
<dbReference type="GeneID" id="66071133"/>
<feature type="compositionally biased region" description="Low complexity" evidence="1">
    <location>
        <begin position="902"/>
        <end position="911"/>
    </location>
</feature>
<keyword evidence="2" id="KW-1133">Transmembrane helix</keyword>
<dbReference type="RefSeq" id="XP_043016754.1">
    <property type="nucleotide sequence ID" value="XM_043148040.1"/>
</dbReference>
<keyword evidence="2" id="KW-0812">Transmembrane</keyword>
<feature type="transmembrane region" description="Helical" evidence="2">
    <location>
        <begin position="262"/>
        <end position="288"/>
    </location>
</feature>
<name>A0A9P7V4N1_9AGAR</name>
<evidence type="ECO:0000256" key="2">
    <source>
        <dbReference type="SAM" id="Phobius"/>
    </source>
</evidence>
<feature type="region of interest" description="Disordered" evidence="1">
    <location>
        <begin position="829"/>
        <end position="911"/>
    </location>
</feature>
<accession>A0A9P7V4N1</accession>
<comment type="caution">
    <text evidence="4">The sequence shown here is derived from an EMBL/GenBank/DDBJ whole genome shotgun (WGS) entry which is preliminary data.</text>
</comment>
<evidence type="ECO:0000313" key="5">
    <source>
        <dbReference type="Proteomes" id="UP001049176"/>
    </source>
</evidence>
<sequence length="911" mass="102489">MTSNEDFKSSSFKKLPDTVGQKEVSEKTENLSDGDKEKTTNQPQSSSRPVPKPANEPGMENKPAANKENPTVEKSWEEVMKKLDILDDDLVNGYKDDIDTLLVFAGLFSAVVTAFTIESYKWLQEDPADTTSMLLNTTVMLLTQIVQQNTTNQFPIPSPPPTFIPSPSVVRINTFWFVSLTLALVDALFGLLCKQWLREHQRQTNTRTPGQALALRWLRHRSFEAWHVPTILASLPMLLEMSLFLFFAGLLELLWTRHAVPFAIALAVVGLAIMFYLTTTILPGLSIIQQVLRINSEFASDPYLNLESIQILPTIDLICPYKSPQSWLAFRLISSTFHLTHFLFLYSIIIQFIPSWKSYNSYIRQWRFNEFISKNMLDLSAWPSLDLNVIQRFSSIEGCPDLYGLKGLRWLVQETRDIPSMIPHLKNVLAETPLHLVFPTLLDGLEGLDTFDLESLLQSPYTGHIDGLFDDQSSEYNLALISQMVAFQHLLVSSDRYSLEDSWRSAALKLSDSIPKEPVNLQFVYTLFCPEQWLLAPLKDCRDKGMLDFYTQNWDQLEVSTKLQIIYRLSRSILPSLEQSSEQNITATVMASEDALQYFTFVNNKIYNLEEYGFLDSTGVIWMHVLRHVRHINQLPLLYFKPICGYFPLLMDEFRGVLDSSSAYDSVVIRHLLNSYKKCWVARVFVSNMIDLIKTLTSHLNDTMSFPAPSSSYPTSSTEDSQQLSSIKSFLIGSQCGLNFLAFVNKELGSAWWHANYAEIVIPWMDLLKSVQLFHGLPPGCFESIPKIHRDSSLYTPGSEVVGGINTEVATGGQETDSMASRVARQAGEVIENEHEPPSLTSSREKLGDGSGDSRMEIPATEVAQIKQPDNKGVSEVTGDDRSIAHSIVMDGEGDGDGDGDVGSPGADINV</sequence>
<feature type="transmembrane region" description="Helical" evidence="2">
    <location>
        <begin position="332"/>
        <end position="353"/>
    </location>
</feature>
<feature type="compositionally biased region" description="Basic and acidic residues" evidence="1">
    <location>
        <begin position="832"/>
        <end position="856"/>
    </location>
</feature>
<protein>
    <recommendedName>
        <fullName evidence="3">DUF6535 domain-containing protein</fullName>
    </recommendedName>
</protein>
<feature type="transmembrane region" description="Helical" evidence="2">
    <location>
        <begin position="100"/>
        <end position="117"/>
    </location>
</feature>
<reference evidence="4" key="1">
    <citation type="journal article" date="2021" name="Genome Biol. Evol.">
        <title>The assembled and annotated genome of the fairy-ring fungus Marasmius oreades.</title>
        <authorList>
            <person name="Hiltunen M."/>
            <person name="Ament-Velasquez S.L."/>
            <person name="Johannesson H."/>
        </authorList>
    </citation>
    <scope>NUCLEOTIDE SEQUENCE</scope>
    <source>
        <strain evidence="4">03SP1</strain>
    </source>
</reference>
<feature type="transmembrane region" description="Helical" evidence="2">
    <location>
        <begin position="175"/>
        <end position="193"/>
    </location>
</feature>
<feature type="region of interest" description="Disordered" evidence="1">
    <location>
        <begin position="1"/>
        <end position="73"/>
    </location>
</feature>
<dbReference type="KEGG" id="more:E1B28_002057"/>
<dbReference type="AlphaFoldDB" id="A0A9P7V4N1"/>
<organism evidence="4 5">
    <name type="scientific">Marasmius oreades</name>
    <name type="common">fairy-ring Marasmius</name>
    <dbReference type="NCBI Taxonomy" id="181124"/>
    <lineage>
        <taxon>Eukaryota</taxon>
        <taxon>Fungi</taxon>
        <taxon>Dikarya</taxon>
        <taxon>Basidiomycota</taxon>
        <taxon>Agaricomycotina</taxon>
        <taxon>Agaricomycetes</taxon>
        <taxon>Agaricomycetidae</taxon>
        <taxon>Agaricales</taxon>
        <taxon>Marasmiineae</taxon>
        <taxon>Marasmiaceae</taxon>
        <taxon>Marasmius</taxon>
    </lineage>
</organism>